<dbReference type="EMBL" id="QRKB01000001">
    <property type="protein sequence ID" value="RHH85386.1"/>
    <property type="molecule type" value="Genomic_DNA"/>
</dbReference>
<dbReference type="SUPFAM" id="SSF56349">
    <property type="entry name" value="DNA breaking-rejoining enzymes"/>
    <property type="match status" value="1"/>
</dbReference>
<evidence type="ECO:0000256" key="2">
    <source>
        <dbReference type="ARBA" id="ARBA00023172"/>
    </source>
</evidence>
<dbReference type="GO" id="GO:0006310">
    <property type="term" value="P:DNA recombination"/>
    <property type="evidence" value="ECO:0007669"/>
    <property type="project" value="UniProtKB-KW"/>
</dbReference>
<dbReference type="GO" id="GO:0015074">
    <property type="term" value="P:DNA integration"/>
    <property type="evidence" value="ECO:0007669"/>
    <property type="project" value="InterPro"/>
</dbReference>
<dbReference type="Gene3D" id="1.10.443.10">
    <property type="entry name" value="Intergrase catalytic core"/>
    <property type="match status" value="1"/>
</dbReference>
<name>A0A3R6HTI8_9BACT</name>
<organism evidence="4 5">
    <name type="scientific">Segatella copri</name>
    <dbReference type="NCBI Taxonomy" id="165179"/>
    <lineage>
        <taxon>Bacteria</taxon>
        <taxon>Pseudomonadati</taxon>
        <taxon>Bacteroidota</taxon>
        <taxon>Bacteroidia</taxon>
        <taxon>Bacteroidales</taxon>
        <taxon>Prevotellaceae</taxon>
        <taxon>Segatella</taxon>
    </lineage>
</organism>
<evidence type="ECO:0000256" key="1">
    <source>
        <dbReference type="ARBA" id="ARBA00023125"/>
    </source>
</evidence>
<reference evidence="4 5" key="1">
    <citation type="submission" date="2018-08" db="EMBL/GenBank/DDBJ databases">
        <title>A genome reference for cultivated species of the human gut microbiota.</title>
        <authorList>
            <person name="Zou Y."/>
            <person name="Xue W."/>
            <person name="Luo G."/>
        </authorList>
    </citation>
    <scope>NUCLEOTIDE SEQUENCE [LARGE SCALE GENOMIC DNA]</scope>
    <source>
        <strain evidence="4 5">AM16-54</strain>
    </source>
</reference>
<dbReference type="Gene3D" id="1.10.150.130">
    <property type="match status" value="1"/>
</dbReference>
<dbReference type="InterPro" id="IPR011010">
    <property type="entry name" value="DNA_brk_join_enz"/>
</dbReference>
<evidence type="ECO:0000259" key="3">
    <source>
        <dbReference type="Pfam" id="PF13102"/>
    </source>
</evidence>
<dbReference type="GO" id="GO:0003677">
    <property type="term" value="F:DNA binding"/>
    <property type="evidence" value="ECO:0007669"/>
    <property type="project" value="UniProtKB-KW"/>
</dbReference>
<dbReference type="InterPro" id="IPR025269">
    <property type="entry name" value="SAM-like_dom"/>
</dbReference>
<sequence>MATITYELGKPKQDKTRKVSIVLSHKGQRKRFPTNIVVSDSDLSRSGKISSRKILKMIEDKMNVMKDALYDLEVDLLGKDVDIDWICEHLIDIGNKTEDLDFFSFTEEWVEKSDNKGKKNYLIMLNSLARYNGCRKLPFSLIDYRFLNGYKKFLDGHPRAQSLYLGNMRHIFNEAIKEYNTNGNNIIQSNPFDKFSVPRDIPQTKDRVISEENLVRVFNFKGTRRVGMARDCYVLSFFLMGMNSVDIYECVSYNKGVLAYDRAKTRDRRNDNAHIEIVVPDIIKPLFRKYKGTSRVFDFYQKYSNAANFNKHINKGLHFIADELGIPRFDFYSARHTWASIARNKLGIDKYTIHEALNHVSQLDVTDIYIQKDFTNINKANEKVVEYVTELIKKTKNDA</sequence>
<comment type="caution">
    <text evidence="4">The sequence shown here is derived from an EMBL/GenBank/DDBJ whole genome shotgun (WGS) entry which is preliminary data.</text>
</comment>
<keyword evidence="1" id="KW-0238">DNA-binding</keyword>
<evidence type="ECO:0000313" key="5">
    <source>
        <dbReference type="Proteomes" id="UP000284548"/>
    </source>
</evidence>
<protein>
    <recommendedName>
        <fullName evidence="3">Phage integrase SAM-like domain-containing protein</fullName>
    </recommendedName>
</protein>
<evidence type="ECO:0000313" key="4">
    <source>
        <dbReference type="EMBL" id="RHH85386.1"/>
    </source>
</evidence>
<dbReference type="InterPro" id="IPR010998">
    <property type="entry name" value="Integrase_recombinase_N"/>
</dbReference>
<dbReference type="InterPro" id="IPR013762">
    <property type="entry name" value="Integrase-like_cat_sf"/>
</dbReference>
<gene>
    <name evidence="4" type="ORF">DW192_01245</name>
</gene>
<feature type="domain" description="Phage integrase SAM-like" evidence="3">
    <location>
        <begin position="101"/>
        <end position="191"/>
    </location>
</feature>
<dbReference type="AlphaFoldDB" id="A0A3R6HTI8"/>
<dbReference type="Pfam" id="PF13102">
    <property type="entry name" value="Phage_int_SAM_5"/>
    <property type="match status" value="1"/>
</dbReference>
<dbReference type="Proteomes" id="UP000284548">
    <property type="component" value="Unassembled WGS sequence"/>
</dbReference>
<keyword evidence="2" id="KW-0233">DNA recombination</keyword>
<dbReference type="RefSeq" id="WP_118253278.1">
    <property type="nucleotide sequence ID" value="NZ_JAQEAK010000010.1"/>
</dbReference>
<proteinExistence type="predicted"/>
<accession>A0A3R6HTI8</accession>